<feature type="region of interest" description="Disordered" evidence="1">
    <location>
        <begin position="114"/>
        <end position="173"/>
    </location>
</feature>
<dbReference type="Pfam" id="PF00004">
    <property type="entry name" value="AAA"/>
    <property type="match status" value="1"/>
</dbReference>
<reference evidence="3 4" key="1">
    <citation type="journal article" date="2024" name="IMA Fungus">
        <title>IMA Genome - F19 : A genome assembly and annotation guide to empower mycologists, including annotated draft genome sequences of Ceratocystis pirilliformis, Diaporthe australafricana, Fusarium ophioides, Paecilomyces lecythidis, and Sporothrix stenoceras.</title>
        <authorList>
            <person name="Aylward J."/>
            <person name="Wilson A.M."/>
            <person name="Visagie C.M."/>
            <person name="Spraker J."/>
            <person name="Barnes I."/>
            <person name="Buitendag C."/>
            <person name="Ceriani C."/>
            <person name="Del Mar Angel L."/>
            <person name="du Plessis D."/>
            <person name="Fuchs T."/>
            <person name="Gasser K."/>
            <person name="Kramer D."/>
            <person name="Li W."/>
            <person name="Munsamy K."/>
            <person name="Piso A."/>
            <person name="Price J.L."/>
            <person name="Sonnekus B."/>
            <person name="Thomas C."/>
            <person name="van der Nest A."/>
            <person name="van Dijk A."/>
            <person name="van Heerden A."/>
            <person name="van Vuuren N."/>
            <person name="Yilmaz N."/>
            <person name="Duong T.A."/>
            <person name="van der Merwe N.A."/>
            <person name="Wingfield M.J."/>
            <person name="Wingfield B.D."/>
        </authorList>
    </citation>
    <scope>NUCLEOTIDE SEQUENCE [LARGE SCALE GENOMIC DNA]</scope>
    <source>
        <strain evidence="3 4">CMW 5346</strain>
    </source>
</reference>
<dbReference type="Pfam" id="PF23232">
    <property type="entry name" value="AAA_lid_13"/>
    <property type="match status" value="1"/>
</dbReference>
<dbReference type="InterPro" id="IPR027417">
    <property type="entry name" value="P-loop_NTPase"/>
</dbReference>
<dbReference type="InterPro" id="IPR056599">
    <property type="entry name" value="AAA_lid_fung"/>
</dbReference>
<dbReference type="SUPFAM" id="SSF52540">
    <property type="entry name" value="P-loop containing nucleoside triphosphate hydrolases"/>
    <property type="match status" value="1"/>
</dbReference>
<name>A0ABR3Z7Z6_9PEZI</name>
<sequence>MPRKLGRRNWEMDNDSDSSASVVSVDSQATGQNLFGAIETPDVLYSVNYVDESRRLYGTIGSNKEIKINMDGPDTDDAMPQTDGQPVIEIRSTAVCTSRHARVKLTPFSNIYYTADSPIENNGNDDDGEEEEKSTRSDDDDDDDSEKIADDDDDSEKFADDDDSEKIVDDEDEKAMQRRLQKLEIAAVRSQFTVQSVDTKRMIIHSPYLTDAIDAVNESTSMATQLKEPYAKLYHMREDLARFRDNQPVYHGEQQRATTAKHIDVLLDYLQSTLGDRCRAEERRYAQNPPMATFNMSWLLYKPHEVAYAQVPGRQLGGGASSMHWRAYIIKSVDVDLMKTRVHCWSLVYSQGSLKREPSVFTVHAFTGEQSIQELPLVPARFFPENLAAQDGLSMQDWQIKLGRQFWDLIQGPAYKEYVIPDEDNTAADETTSVAADGTVSTKSKNELVERVVVDVTGYGKLGRPIFPPPMMPPGMYGGHNVPIVNAMPPRPPPPPAPVEMGLLLQFAPRCGCDTCWDNEDQEDKQPGRFSEFTQAALTSGKAPTSDLFYQVCEVEVPAFFLSKRDWFYVHLAQLQPVQTDHEAFENLVLDAEIKTTVRALVGKFAHDVRGRTDQTVANTADKGQDNGRVAPWPRDIVKNKGEGRIFLLHGSPGVGKTCTAECIAELAQRPLLALTSGDISTEMNPDAVERNLDMYLRLGERYGALVLLDEADVFLEARRASDLRRNGLVSVFLRALEYFRGVLFLTTNRVETFDDAFTSRIHVALHYRPLSAESRRRVWMQHFARIERDSGGRIFVLRSAREYAYEDAEVHALELNGREIRNALQTAVALAEADALDKIEEEENNGSGGQVDVTVTEAHLRAVIKMSAGFKLFMIEAKSKAE</sequence>
<dbReference type="InterPro" id="IPR003593">
    <property type="entry name" value="AAA+_ATPase"/>
</dbReference>
<dbReference type="Pfam" id="PF22942">
    <property type="entry name" value="DUF7025"/>
    <property type="match status" value="1"/>
</dbReference>
<organism evidence="3 4">
    <name type="scientific">Sporothrix stenoceras</name>
    <dbReference type="NCBI Taxonomy" id="5173"/>
    <lineage>
        <taxon>Eukaryota</taxon>
        <taxon>Fungi</taxon>
        <taxon>Dikarya</taxon>
        <taxon>Ascomycota</taxon>
        <taxon>Pezizomycotina</taxon>
        <taxon>Sordariomycetes</taxon>
        <taxon>Sordariomycetidae</taxon>
        <taxon>Ophiostomatales</taxon>
        <taxon>Ophiostomataceae</taxon>
        <taxon>Sporothrix</taxon>
    </lineage>
</organism>
<dbReference type="InterPro" id="IPR054289">
    <property type="entry name" value="DUF7025"/>
</dbReference>
<evidence type="ECO:0000313" key="4">
    <source>
        <dbReference type="Proteomes" id="UP001583186"/>
    </source>
</evidence>
<feature type="region of interest" description="Disordered" evidence="1">
    <location>
        <begin position="1"/>
        <end position="24"/>
    </location>
</feature>
<dbReference type="InterPro" id="IPR003959">
    <property type="entry name" value="ATPase_AAA_core"/>
</dbReference>
<protein>
    <recommendedName>
        <fullName evidence="2">AAA+ ATPase domain-containing protein</fullName>
    </recommendedName>
</protein>
<gene>
    <name evidence="3" type="ORF">Sste5346_004418</name>
</gene>
<proteinExistence type="predicted"/>
<dbReference type="Proteomes" id="UP001583186">
    <property type="component" value="Unassembled WGS sequence"/>
</dbReference>
<comment type="caution">
    <text evidence="3">The sequence shown here is derived from an EMBL/GenBank/DDBJ whole genome shotgun (WGS) entry which is preliminary data.</text>
</comment>
<dbReference type="EMBL" id="JAWCUI010000021">
    <property type="protein sequence ID" value="KAL1896785.1"/>
    <property type="molecule type" value="Genomic_DNA"/>
</dbReference>
<dbReference type="Gene3D" id="3.40.50.300">
    <property type="entry name" value="P-loop containing nucleotide triphosphate hydrolases"/>
    <property type="match status" value="1"/>
</dbReference>
<dbReference type="CDD" id="cd19481">
    <property type="entry name" value="RecA-like_protease"/>
    <property type="match status" value="1"/>
</dbReference>
<dbReference type="PANTHER" id="PTHR46411">
    <property type="entry name" value="FAMILY ATPASE, PUTATIVE-RELATED"/>
    <property type="match status" value="1"/>
</dbReference>
<dbReference type="PANTHER" id="PTHR46411:SF2">
    <property type="entry name" value="AAA+ ATPASE DOMAIN-CONTAINING PROTEIN"/>
    <property type="match status" value="1"/>
</dbReference>
<feature type="compositionally biased region" description="Acidic residues" evidence="1">
    <location>
        <begin position="123"/>
        <end position="173"/>
    </location>
</feature>
<accession>A0ABR3Z7Z6</accession>
<evidence type="ECO:0000256" key="1">
    <source>
        <dbReference type="SAM" id="MobiDB-lite"/>
    </source>
</evidence>
<evidence type="ECO:0000313" key="3">
    <source>
        <dbReference type="EMBL" id="KAL1896785.1"/>
    </source>
</evidence>
<evidence type="ECO:0000259" key="2">
    <source>
        <dbReference type="SMART" id="SM00382"/>
    </source>
</evidence>
<feature type="domain" description="AAA+ ATPase" evidence="2">
    <location>
        <begin position="643"/>
        <end position="772"/>
    </location>
</feature>
<keyword evidence="4" id="KW-1185">Reference proteome</keyword>
<dbReference type="SMART" id="SM00382">
    <property type="entry name" value="AAA"/>
    <property type="match status" value="1"/>
</dbReference>